<protein>
    <recommendedName>
        <fullName evidence="8">Sulfatase N-terminal domain-containing protein</fullName>
    </recommendedName>
</protein>
<dbReference type="RefSeq" id="WP_051654384.1">
    <property type="nucleotide sequence ID" value="NZ_JNKN01000009.1"/>
</dbReference>
<dbReference type="PATRIC" id="fig|1410657.5.peg.2189"/>
<dbReference type="InterPro" id="IPR000917">
    <property type="entry name" value="Sulfatase_N"/>
</dbReference>
<dbReference type="PANTHER" id="PTHR47371">
    <property type="entry name" value="LIPOTEICHOIC ACID SYNTHASE"/>
    <property type="match status" value="1"/>
</dbReference>
<evidence type="ECO:0000256" key="1">
    <source>
        <dbReference type="ARBA" id="ARBA00004651"/>
    </source>
</evidence>
<keyword evidence="6 7" id="KW-0472">Membrane</keyword>
<evidence type="ECO:0000259" key="8">
    <source>
        <dbReference type="Pfam" id="PF00884"/>
    </source>
</evidence>
<dbReference type="Proteomes" id="UP000051841">
    <property type="component" value="Unassembled WGS sequence"/>
</dbReference>
<comment type="pathway">
    <text evidence="2">Cell wall biogenesis; lipoteichoic acid biosynthesis.</text>
</comment>
<organism evidence="9 10">
    <name type="scientific">Kandleria vitulina DSM 20405</name>
    <dbReference type="NCBI Taxonomy" id="1410657"/>
    <lineage>
        <taxon>Bacteria</taxon>
        <taxon>Bacillati</taxon>
        <taxon>Bacillota</taxon>
        <taxon>Erysipelotrichia</taxon>
        <taxon>Erysipelotrichales</taxon>
        <taxon>Coprobacillaceae</taxon>
        <taxon>Kandleria</taxon>
    </lineage>
</organism>
<keyword evidence="3" id="KW-1003">Cell membrane</keyword>
<dbReference type="AlphaFoldDB" id="A0A0R2HFS3"/>
<evidence type="ECO:0000256" key="3">
    <source>
        <dbReference type="ARBA" id="ARBA00022475"/>
    </source>
</evidence>
<evidence type="ECO:0000313" key="9">
    <source>
        <dbReference type="EMBL" id="KRN50470.1"/>
    </source>
</evidence>
<dbReference type="Gene3D" id="3.40.720.10">
    <property type="entry name" value="Alkaline Phosphatase, subunit A"/>
    <property type="match status" value="1"/>
</dbReference>
<dbReference type="EMBL" id="JQBL01000009">
    <property type="protein sequence ID" value="KRN50470.1"/>
    <property type="molecule type" value="Genomic_DNA"/>
</dbReference>
<reference evidence="9 10" key="1">
    <citation type="journal article" date="2015" name="Genome Announc.">
        <title>Expanding the biotechnology potential of lactobacilli through comparative genomics of 213 strains and associated genera.</title>
        <authorList>
            <person name="Sun Z."/>
            <person name="Harris H.M."/>
            <person name="McCann A."/>
            <person name="Guo C."/>
            <person name="Argimon S."/>
            <person name="Zhang W."/>
            <person name="Yang X."/>
            <person name="Jeffery I.B."/>
            <person name="Cooney J.C."/>
            <person name="Kagawa T.F."/>
            <person name="Liu W."/>
            <person name="Song Y."/>
            <person name="Salvetti E."/>
            <person name="Wrobel A."/>
            <person name="Rasinkangas P."/>
            <person name="Parkhill J."/>
            <person name="Rea M.C."/>
            <person name="O'Sullivan O."/>
            <person name="Ritari J."/>
            <person name="Douillard F.P."/>
            <person name="Paul Ross R."/>
            <person name="Yang R."/>
            <person name="Briner A.E."/>
            <person name="Felis G.E."/>
            <person name="de Vos W.M."/>
            <person name="Barrangou R."/>
            <person name="Klaenhammer T.R."/>
            <person name="Caufield P.W."/>
            <person name="Cui Y."/>
            <person name="Zhang H."/>
            <person name="O'Toole P.W."/>
        </authorList>
    </citation>
    <scope>NUCLEOTIDE SEQUENCE [LARGE SCALE GENOMIC DNA]</scope>
    <source>
        <strain evidence="9 10">DSM 20405</strain>
    </source>
</reference>
<dbReference type="Pfam" id="PF00884">
    <property type="entry name" value="Sulfatase"/>
    <property type="match status" value="1"/>
</dbReference>
<dbReference type="PANTHER" id="PTHR47371:SF3">
    <property type="entry name" value="PHOSPHOGLYCEROL TRANSFERASE I"/>
    <property type="match status" value="1"/>
</dbReference>
<accession>A0A0R2HFS3</accession>
<feature type="transmembrane region" description="Helical" evidence="7">
    <location>
        <begin position="20"/>
        <end position="42"/>
    </location>
</feature>
<feature type="transmembrane region" description="Helical" evidence="7">
    <location>
        <begin position="107"/>
        <end position="128"/>
    </location>
</feature>
<dbReference type="GO" id="GO:0005886">
    <property type="term" value="C:plasma membrane"/>
    <property type="evidence" value="ECO:0007669"/>
    <property type="project" value="UniProtKB-SubCell"/>
</dbReference>
<dbReference type="CDD" id="cd16015">
    <property type="entry name" value="LTA_synthase"/>
    <property type="match status" value="1"/>
</dbReference>
<keyword evidence="10" id="KW-1185">Reference proteome</keyword>
<evidence type="ECO:0000313" key="10">
    <source>
        <dbReference type="Proteomes" id="UP000051841"/>
    </source>
</evidence>
<dbReference type="InterPro" id="IPR017850">
    <property type="entry name" value="Alkaline_phosphatase_core_sf"/>
</dbReference>
<feature type="domain" description="Sulfatase N-terminal" evidence="8">
    <location>
        <begin position="166"/>
        <end position="457"/>
    </location>
</feature>
<evidence type="ECO:0000256" key="7">
    <source>
        <dbReference type="SAM" id="Phobius"/>
    </source>
</evidence>
<keyword evidence="5 7" id="KW-1133">Transmembrane helix</keyword>
<evidence type="ECO:0000256" key="6">
    <source>
        <dbReference type="ARBA" id="ARBA00023136"/>
    </source>
</evidence>
<comment type="subcellular location">
    <subcellularLocation>
        <location evidence="1">Cell membrane</location>
        <topology evidence="1">Multi-pass membrane protein</topology>
    </subcellularLocation>
</comment>
<dbReference type="InterPro" id="IPR050448">
    <property type="entry name" value="OpgB/LTA_synthase_biosynth"/>
</dbReference>
<feature type="transmembrane region" description="Helical" evidence="7">
    <location>
        <begin position="76"/>
        <end position="98"/>
    </location>
</feature>
<sequence>MDNLEKTSEQKEVKQGHPKLRVLGYVLLVFFAFLSVLIGLSVRWCFSTWQRLTMEELVYTLTAPITGTGQGMIGEYLLKCLAPAIVAGLLTIVFLYIAKRIKKIKPAIIIIVVACLFVGGYKGVYNFWTTLNVGDYLYNMTHPSTFIKDNYVDPSKVDLQFPQKKRNLIYVYLESMEQTYTDPSVGGTHKQNLIPELTKIAQQNESFSNSKTKINGSHSVSGTTFTMGGIFAATSGLPLKTNIKNNEMSDQTSFFDGVTTLGDILKDQGYNQAFMIGSDASFGGRDKYFNSHGNYQIDDYNWAKREKLIDQDYKVFWGYEDEKLFSFAKRQLSSLSKDDKPFNFTMLTVDTHFIDGYKCHLCEDKFPSQYENVMACSSRQVSAFIKWCQSQSWYKDTTIVLSGDHPTMNGGINGNTEWKDRKVYTAYINADAKRETTNNRNYATLDNFPTTLAAMGVKIPGNKLGLGVNLFSKEKTLLEKYSLNHVDEEIKKKSAFMDKLQDVRAKSARQLLKEGQIPLVTIKADPYKRNSETINTYVTKIKNPKNLHITEVLVNASYRQDGAYGMNNVMEKQSDGTYKSTVNVSSILNKFTNKVYVTVYVTTQENGKYKSAQIEVPIK</sequence>
<comment type="caution">
    <text evidence="9">The sequence shown here is derived from an EMBL/GenBank/DDBJ whole genome shotgun (WGS) entry which is preliminary data.</text>
</comment>
<dbReference type="SUPFAM" id="SSF53649">
    <property type="entry name" value="Alkaline phosphatase-like"/>
    <property type="match status" value="1"/>
</dbReference>
<evidence type="ECO:0000256" key="4">
    <source>
        <dbReference type="ARBA" id="ARBA00022692"/>
    </source>
</evidence>
<proteinExistence type="predicted"/>
<evidence type="ECO:0000256" key="5">
    <source>
        <dbReference type="ARBA" id="ARBA00022989"/>
    </source>
</evidence>
<gene>
    <name evidence="9" type="ORF">IV49_GL002119</name>
</gene>
<evidence type="ECO:0000256" key="2">
    <source>
        <dbReference type="ARBA" id="ARBA00004936"/>
    </source>
</evidence>
<name>A0A0R2HFS3_9FIRM</name>
<keyword evidence="4 7" id="KW-0812">Transmembrane</keyword>